<organism evidence="1 2">
    <name type="scientific">Sulfobacillus thermotolerans</name>
    <dbReference type="NCBI Taxonomy" id="338644"/>
    <lineage>
        <taxon>Bacteria</taxon>
        <taxon>Bacillati</taxon>
        <taxon>Bacillota</taxon>
        <taxon>Clostridia</taxon>
        <taxon>Eubacteriales</taxon>
        <taxon>Clostridiales Family XVII. Incertae Sedis</taxon>
        <taxon>Sulfobacillus</taxon>
    </lineage>
</organism>
<name>A0ABM6RSQ4_9FIRM</name>
<reference evidence="1 2" key="1">
    <citation type="journal article" date="2019" name="Sci. Rep.">
        <title>Sulfobacillus thermotolerans: new insights into resistance and metabolic capacities of acidophilic chemolithotrophs.</title>
        <authorList>
            <person name="Panyushkina A.E."/>
            <person name="Babenko V.V."/>
            <person name="Nikitina A.S."/>
            <person name="Selezneva O.V."/>
            <person name="Tsaplina I.A."/>
            <person name="Letarova M.A."/>
            <person name="Kostryukova E.S."/>
            <person name="Letarov A.V."/>
        </authorList>
    </citation>
    <scope>NUCLEOTIDE SEQUENCE [LARGE SCALE GENOMIC DNA]</scope>
    <source>
        <strain evidence="1 2">Kr1</strain>
    </source>
</reference>
<gene>
    <name evidence="1" type="ORF">BXT84_11355</name>
</gene>
<proteinExistence type="predicted"/>
<dbReference type="EMBL" id="CP019454">
    <property type="protein sequence ID" value="AUW94464.1"/>
    <property type="molecule type" value="Genomic_DNA"/>
</dbReference>
<accession>A0ABM6RSQ4</accession>
<evidence type="ECO:0000313" key="1">
    <source>
        <dbReference type="EMBL" id="AUW94464.1"/>
    </source>
</evidence>
<sequence>MQMTIHCPVLYERAEGDARIRGMIIQLLMRTIEHPWILPMDGRLQDAVVASIKRWPDQADQERARSLLKRLNDSNHFVKVVMPENPRDPWKRAHQIACRDSAYWLVDLQEHETRGDFGADSSSAKWLDDLLLMGLESPWETGKVLPPRGTNNKRWSRAEFSSLVWQPIFRWTHTLSIYDRNIVKHWPQRNYLDNLQWILEEFAEWQPGGEVTIPFVNNAKQSSKDIVKRWCCNQAERLGIVIKTSGTIDGYFHDRYFQTQQGWWRSHRGVDLCSSGQLLRADVELTWQAYAPPGLKGATKKRPR</sequence>
<protein>
    <submittedName>
        <fullName evidence="1">Uncharacterized protein</fullName>
    </submittedName>
</protein>
<keyword evidence="2" id="KW-1185">Reference proteome</keyword>
<evidence type="ECO:0000313" key="2">
    <source>
        <dbReference type="Proteomes" id="UP000325292"/>
    </source>
</evidence>
<dbReference type="Proteomes" id="UP000325292">
    <property type="component" value="Chromosome"/>
</dbReference>